<evidence type="ECO:0000313" key="2">
    <source>
        <dbReference type="EMBL" id="MBM6922087.1"/>
    </source>
</evidence>
<comment type="caution">
    <text evidence="2">The sequence shown here is derived from an EMBL/GenBank/DDBJ whole genome shotgun (WGS) entry which is preliminary data.</text>
</comment>
<evidence type="ECO:0000259" key="1">
    <source>
        <dbReference type="Pfam" id="PF21805"/>
    </source>
</evidence>
<keyword evidence="3" id="KW-1185">Reference proteome</keyword>
<reference evidence="2 3" key="1">
    <citation type="journal article" date="2021" name="Sci. Rep.">
        <title>The distribution of antibiotic resistance genes in chicken gut microbiota commensals.</title>
        <authorList>
            <person name="Juricova H."/>
            <person name="Matiasovicova J."/>
            <person name="Kubasova T."/>
            <person name="Cejkova D."/>
            <person name="Rychlik I."/>
        </authorList>
    </citation>
    <scope>NUCLEOTIDE SEQUENCE [LARGE SCALE GENOMIC DNA]</scope>
    <source>
        <strain evidence="2 3">An564</strain>
    </source>
</reference>
<feature type="domain" description="Imm-5-like" evidence="1">
    <location>
        <begin position="22"/>
        <end position="138"/>
    </location>
</feature>
<sequence>MAKLRKTLGGIDWPVCEALMRQIETQSTVTLSRWAVDHAAREYLPLCGEAPALTAAVEGCRKHLTGQLSLKELKPLLREASAAARDTEGAVEQAAARATATACAVIQTPTNALGYLFYGAAAAAYSKAGTEDASRWDDLARAELEQALEELRAVSVPDEPNPAKINWNC</sequence>
<accession>A0ABS2GHZ3</accession>
<evidence type="ECO:0000313" key="3">
    <source>
        <dbReference type="Proteomes" id="UP000724149"/>
    </source>
</evidence>
<organism evidence="2 3">
    <name type="scientific">Hydrogenoanaerobacterium saccharovorans</name>
    <dbReference type="NCBI Taxonomy" id="474960"/>
    <lineage>
        <taxon>Bacteria</taxon>
        <taxon>Bacillati</taxon>
        <taxon>Bacillota</taxon>
        <taxon>Clostridia</taxon>
        <taxon>Eubacteriales</taxon>
        <taxon>Oscillospiraceae</taxon>
        <taxon>Hydrogenoanaerobacterium</taxon>
    </lineage>
</organism>
<gene>
    <name evidence="2" type="ORF">H9X81_00035</name>
</gene>
<protein>
    <recommendedName>
        <fullName evidence="1">Imm-5-like domain-containing protein</fullName>
    </recommendedName>
</protein>
<dbReference type="Proteomes" id="UP000724149">
    <property type="component" value="Unassembled WGS sequence"/>
</dbReference>
<dbReference type="Pfam" id="PF21805">
    <property type="entry name" value="Imm5_like"/>
    <property type="match status" value="1"/>
</dbReference>
<dbReference type="EMBL" id="JACSNR010000001">
    <property type="protein sequence ID" value="MBM6922087.1"/>
    <property type="molecule type" value="Genomic_DNA"/>
</dbReference>
<name>A0ABS2GHZ3_9FIRM</name>
<dbReference type="InterPro" id="IPR048667">
    <property type="entry name" value="Imm5-like"/>
</dbReference>
<proteinExistence type="predicted"/>
<dbReference type="RefSeq" id="WP_177502295.1">
    <property type="nucleotide sequence ID" value="NZ_JACSNR010000001.1"/>
</dbReference>